<dbReference type="Pfam" id="PF16024">
    <property type="entry name" value="DUF4785_1st"/>
    <property type="match status" value="1"/>
</dbReference>
<name>A0A379YW20_9GAMM</name>
<dbReference type="RefSeq" id="WP_115389137.1">
    <property type="nucleotide sequence ID" value="NZ_JADZHC010000032.1"/>
</dbReference>
<reference evidence="3 4" key="1">
    <citation type="submission" date="2018-06" db="EMBL/GenBank/DDBJ databases">
        <authorList>
            <consortium name="Pathogen Informatics"/>
            <person name="Doyle S."/>
        </authorList>
    </citation>
    <scope>NUCLEOTIDE SEQUENCE [LARGE SCALE GENOMIC DNA]</scope>
    <source>
        <strain evidence="3 4">NCTC10738</strain>
    </source>
</reference>
<feature type="domain" description="DUF4785" evidence="1">
    <location>
        <begin position="63"/>
        <end position="210"/>
    </location>
</feature>
<feature type="domain" description="DUF4785" evidence="2">
    <location>
        <begin position="334"/>
        <end position="425"/>
    </location>
</feature>
<evidence type="ECO:0000313" key="3">
    <source>
        <dbReference type="EMBL" id="SUI50854.1"/>
    </source>
</evidence>
<evidence type="ECO:0000259" key="1">
    <source>
        <dbReference type="Pfam" id="PF16024"/>
    </source>
</evidence>
<dbReference type="Gene3D" id="2.60.40.3870">
    <property type="entry name" value="Uncharacterised protein PF16024, DUF4785"/>
    <property type="match status" value="1"/>
</dbReference>
<keyword evidence="4" id="KW-1185">Reference proteome</keyword>
<evidence type="ECO:0008006" key="5">
    <source>
        <dbReference type="Google" id="ProtNLM"/>
    </source>
</evidence>
<evidence type="ECO:0000313" key="4">
    <source>
        <dbReference type="Proteomes" id="UP000254069"/>
    </source>
</evidence>
<sequence>MKMHISKTPLLAAILLSLTGCQDDAKVEQNQQPKSLTLAMVPPQASDIKASEELDTGQLPPLNTSREDVSFVRALSGEYQAQLPDKTASASSDEYWLMVTGAELNQGIELPLTQGNSVIRLAPRWDKSSGALTAPKSIAPDAVQLSSAAGKTENKRLIRRAVDSESLASAGMDDDSSALLLSSDIKPGLYRLQVAAALTATDNYLVNVKEKGSAYRLKLSTPSSLEANTHLELELALENDKAMGSPRLASARLQQASGEQTPLQLSQSGNSWRLQNEQLPMPSSNAGFSELVVDIETQVDNTLVRRTVKTAFKQFYPSARLAPEIKVGWQNGLPSAINFTLELAQSGRFGVSAILTGMDSQGREIAILQSETAAWLTQEQNSLQLPLNLELIQNSGLKPPYGVRAVELKDMGQMARLSYRDKALSFEAL</sequence>
<dbReference type="EMBL" id="UGYO01000001">
    <property type="protein sequence ID" value="SUI50854.1"/>
    <property type="molecule type" value="Genomic_DNA"/>
</dbReference>
<dbReference type="PROSITE" id="PS51257">
    <property type="entry name" value="PROKAR_LIPOPROTEIN"/>
    <property type="match status" value="1"/>
</dbReference>
<dbReference type="Proteomes" id="UP000254069">
    <property type="component" value="Unassembled WGS sequence"/>
</dbReference>
<organism evidence="3 4">
    <name type="scientific">Shewanella algae</name>
    <dbReference type="NCBI Taxonomy" id="38313"/>
    <lineage>
        <taxon>Bacteria</taxon>
        <taxon>Pseudomonadati</taxon>
        <taxon>Pseudomonadota</taxon>
        <taxon>Gammaproteobacteria</taxon>
        <taxon>Alteromonadales</taxon>
        <taxon>Shewanellaceae</taxon>
        <taxon>Shewanella</taxon>
    </lineage>
</organism>
<dbReference type="InterPro" id="IPR048295">
    <property type="entry name" value="DUF4785_C"/>
</dbReference>
<dbReference type="Gene3D" id="2.60.120.1370">
    <property type="match status" value="1"/>
</dbReference>
<dbReference type="Pfam" id="PF20943">
    <property type="entry name" value="DUF4785_3rd"/>
    <property type="match status" value="1"/>
</dbReference>
<accession>A0A379YW20</accession>
<protein>
    <recommendedName>
        <fullName evidence="5">DUF4785 family protein</fullName>
    </recommendedName>
</protein>
<dbReference type="InterPro" id="IPR031979">
    <property type="entry name" value="DUF4785_N"/>
</dbReference>
<gene>
    <name evidence="3" type="ORF">NCTC10738_00582</name>
</gene>
<dbReference type="AlphaFoldDB" id="A0A379YW20"/>
<evidence type="ECO:0000259" key="2">
    <source>
        <dbReference type="Pfam" id="PF20943"/>
    </source>
</evidence>
<proteinExistence type="predicted"/>